<comment type="caution">
    <text evidence="3">The sequence shown here is derived from an EMBL/GenBank/DDBJ whole genome shotgun (WGS) entry which is preliminary data.</text>
</comment>
<dbReference type="SFLD" id="SFLDG00358">
    <property type="entry name" value="Main_(cytGST)"/>
    <property type="match status" value="1"/>
</dbReference>
<dbReference type="Pfam" id="PF00043">
    <property type="entry name" value="GST_C"/>
    <property type="match status" value="1"/>
</dbReference>
<gene>
    <name evidence="3" type="ORF">OVY01_04625</name>
</gene>
<dbReference type="InterPro" id="IPR036249">
    <property type="entry name" value="Thioredoxin-like_sf"/>
</dbReference>
<sequence>MLTIHHLGISQSERIIWLCEELNLPYELKRYPRDPVTILAPAEFKALHPLGTAPIITDGPLVLAESGAIIEYILAKYGQGRLAPTPDAPEFADYLYWFHFANGTLQPAMGRNMSLRRLNLPADNPVLAGVKARLDHAFDLVENRLAAVPYFAGDALTAADIAIVFSLTTMRHFLPMSLAPYPHILAYLQRIGEREAYRRAMRKGDPDFTPMLT</sequence>
<dbReference type="InterPro" id="IPR010987">
    <property type="entry name" value="Glutathione-S-Trfase_C-like"/>
</dbReference>
<dbReference type="PROSITE" id="PS50404">
    <property type="entry name" value="GST_NTER"/>
    <property type="match status" value="1"/>
</dbReference>
<dbReference type="PANTHER" id="PTHR44051:SF9">
    <property type="entry name" value="GLUTATHIONE S-TRANSFERASE 1"/>
    <property type="match status" value="1"/>
</dbReference>
<keyword evidence="4" id="KW-1185">Reference proteome</keyword>
<dbReference type="CDD" id="cd03046">
    <property type="entry name" value="GST_N_GTT1_like"/>
    <property type="match status" value="1"/>
</dbReference>
<evidence type="ECO:0000313" key="4">
    <source>
        <dbReference type="Proteomes" id="UP001082899"/>
    </source>
</evidence>
<dbReference type="Pfam" id="PF13409">
    <property type="entry name" value="GST_N_2"/>
    <property type="match status" value="1"/>
</dbReference>
<dbReference type="InterPro" id="IPR004045">
    <property type="entry name" value="Glutathione_S-Trfase_N"/>
</dbReference>
<dbReference type="Gene3D" id="3.40.30.10">
    <property type="entry name" value="Glutaredoxin"/>
    <property type="match status" value="1"/>
</dbReference>
<accession>A0ABT3ZJB0</accession>
<dbReference type="InterPro" id="IPR004046">
    <property type="entry name" value="GST_C"/>
</dbReference>
<protein>
    <submittedName>
        <fullName evidence="3">Glutathione S-transferase family protein</fullName>
    </submittedName>
</protein>
<evidence type="ECO:0000259" key="2">
    <source>
        <dbReference type="PROSITE" id="PS50405"/>
    </source>
</evidence>
<dbReference type="SFLD" id="SFLDS00019">
    <property type="entry name" value="Glutathione_Transferase_(cytos"/>
    <property type="match status" value="1"/>
</dbReference>
<organism evidence="3 4">
    <name type="scientific">Robbsia betulipollinis</name>
    <dbReference type="NCBI Taxonomy" id="2981849"/>
    <lineage>
        <taxon>Bacteria</taxon>
        <taxon>Pseudomonadati</taxon>
        <taxon>Pseudomonadota</taxon>
        <taxon>Betaproteobacteria</taxon>
        <taxon>Burkholderiales</taxon>
        <taxon>Burkholderiaceae</taxon>
        <taxon>Robbsia</taxon>
    </lineage>
</organism>
<evidence type="ECO:0000313" key="3">
    <source>
        <dbReference type="EMBL" id="MCY0386532.1"/>
    </source>
</evidence>
<name>A0ABT3ZJB0_9BURK</name>
<dbReference type="SUPFAM" id="SSF47616">
    <property type="entry name" value="GST C-terminal domain-like"/>
    <property type="match status" value="1"/>
</dbReference>
<dbReference type="InterPro" id="IPR036282">
    <property type="entry name" value="Glutathione-S-Trfase_C_sf"/>
</dbReference>
<evidence type="ECO:0000259" key="1">
    <source>
        <dbReference type="PROSITE" id="PS50404"/>
    </source>
</evidence>
<dbReference type="Proteomes" id="UP001082899">
    <property type="component" value="Unassembled WGS sequence"/>
</dbReference>
<proteinExistence type="predicted"/>
<dbReference type="PROSITE" id="PS50405">
    <property type="entry name" value="GST_CTER"/>
    <property type="match status" value="1"/>
</dbReference>
<feature type="domain" description="GST N-terminal" evidence="1">
    <location>
        <begin position="1"/>
        <end position="81"/>
    </location>
</feature>
<reference evidence="3" key="1">
    <citation type="submission" date="2022-11" db="EMBL/GenBank/DDBJ databases">
        <title>Robbsia betulipollinis sp. nov., isolated from pollen of birch (Betula pendula).</title>
        <authorList>
            <person name="Shi H."/>
            <person name="Ambika Manirajan B."/>
            <person name="Ratering S."/>
            <person name="Geissler-Plaum R."/>
            <person name="Schnell S."/>
        </authorList>
    </citation>
    <scope>NUCLEOTIDE SEQUENCE</scope>
    <source>
        <strain evidence="3">Bb-Pol-6</strain>
    </source>
</reference>
<dbReference type="SUPFAM" id="SSF52833">
    <property type="entry name" value="Thioredoxin-like"/>
    <property type="match status" value="1"/>
</dbReference>
<dbReference type="SFLD" id="SFLDG01150">
    <property type="entry name" value="Main.1:_Beta-like"/>
    <property type="match status" value="1"/>
</dbReference>
<feature type="domain" description="GST C-terminal" evidence="2">
    <location>
        <begin position="87"/>
        <end position="211"/>
    </location>
</feature>
<dbReference type="Gene3D" id="1.20.1050.10">
    <property type="match status" value="1"/>
</dbReference>
<dbReference type="PANTHER" id="PTHR44051">
    <property type="entry name" value="GLUTATHIONE S-TRANSFERASE-RELATED"/>
    <property type="match status" value="1"/>
</dbReference>
<dbReference type="InterPro" id="IPR040079">
    <property type="entry name" value="Glutathione_S-Trfase"/>
</dbReference>
<dbReference type="EMBL" id="JAPMXC010000001">
    <property type="protein sequence ID" value="MCY0386532.1"/>
    <property type="molecule type" value="Genomic_DNA"/>
</dbReference>
<dbReference type="RefSeq" id="WP_267845997.1">
    <property type="nucleotide sequence ID" value="NZ_JAPMXC010000001.1"/>
</dbReference>